<sequence length="578" mass="63149">MYELPYFVAILLVIGLAAAQINYTSVVQLNSGPVRGQILTTVRKSVKYSSFEGIPFAKPPIGSLRFQPPVRIGKWQTVLNATKTASACAQPNQVIPGSNAPAVGSEDCLYVNVYTPQTSFTDTSKTNQKAVLVWIYGGGFITGSQLSSSLRPDFLLENDVVIVSANYRLGALGFLNLNLKSASGNAGLKDQSLALRWVKENIAQFGGDPDKVTIFGQSAGSVSVDLHVVSKMSAGLFQQSLAMSGSPLCPYWPMQTNKEAKQQAFALGSKLGYNSNSVEGLLRVFQSASVNDIISKQSELPGIPFRPTVEKETDVPDEQKFLDRCALNRYIDGKGLNKGRHMMGFTSNELKSFLVSINAVAQIYNLTAEKFREAAIPLDLSPQQKLISSLQGNLSSVSKKQLDQLILFTSDLAFVSGIDEKQRYLSLRNGQPIYYYRFAFEGAKYVSGPSIFSLSNPFNVSGVGHAEDLLYVFYGPAFGVPINQPQISLTIDRYTTLITNFAKYGNPTPLNKKDPQLNITWPPSGTEGLHLEINEQLSIQPRPITNETRLIQLSGAVNSPLLLDCISFDGCQKVVYSD</sequence>
<gene>
    <name evidence="1" type="ORF">QAD02_019606</name>
</gene>
<evidence type="ECO:0000313" key="2">
    <source>
        <dbReference type="Proteomes" id="UP001239111"/>
    </source>
</evidence>
<evidence type="ECO:0000313" key="1">
    <source>
        <dbReference type="EMBL" id="KAJ8683814.1"/>
    </source>
</evidence>
<keyword evidence="2" id="KW-1185">Reference proteome</keyword>
<protein>
    <submittedName>
        <fullName evidence="1">Uncharacterized protein</fullName>
    </submittedName>
</protein>
<proteinExistence type="predicted"/>
<name>A0ACC2PJQ8_9HYME</name>
<organism evidence="1 2">
    <name type="scientific">Eretmocerus hayati</name>
    <dbReference type="NCBI Taxonomy" id="131215"/>
    <lineage>
        <taxon>Eukaryota</taxon>
        <taxon>Metazoa</taxon>
        <taxon>Ecdysozoa</taxon>
        <taxon>Arthropoda</taxon>
        <taxon>Hexapoda</taxon>
        <taxon>Insecta</taxon>
        <taxon>Pterygota</taxon>
        <taxon>Neoptera</taxon>
        <taxon>Endopterygota</taxon>
        <taxon>Hymenoptera</taxon>
        <taxon>Apocrita</taxon>
        <taxon>Proctotrupomorpha</taxon>
        <taxon>Chalcidoidea</taxon>
        <taxon>Aphelinidae</taxon>
        <taxon>Aphelininae</taxon>
        <taxon>Eretmocerus</taxon>
    </lineage>
</organism>
<comment type="caution">
    <text evidence="1">The sequence shown here is derived from an EMBL/GenBank/DDBJ whole genome shotgun (WGS) entry which is preliminary data.</text>
</comment>
<dbReference type="EMBL" id="CM056741">
    <property type="protein sequence ID" value="KAJ8683814.1"/>
    <property type="molecule type" value="Genomic_DNA"/>
</dbReference>
<dbReference type="Proteomes" id="UP001239111">
    <property type="component" value="Chromosome 1"/>
</dbReference>
<reference evidence="1" key="1">
    <citation type="submission" date="2023-04" db="EMBL/GenBank/DDBJ databases">
        <title>A chromosome-level genome assembly of the parasitoid wasp Eretmocerus hayati.</title>
        <authorList>
            <person name="Zhong Y."/>
            <person name="Liu S."/>
            <person name="Liu Y."/>
        </authorList>
    </citation>
    <scope>NUCLEOTIDE SEQUENCE</scope>
    <source>
        <strain evidence="1">ZJU_SS_LIU_2023</strain>
    </source>
</reference>
<accession>A0ACC2PJQ8</accession>